<dbReference type="InterPro" id="IPR001789">
    <property type="entry name" value="Sig_transdc_resp-reg_receiver"/>
</dbReference>
<dbReference type="InterPro" id="IPR011006">
    <property type="entry name" value="CheY-like_superfamily"/>
</dbReference>
<evidence type="ECO:0000256" key="1">
    <source>
        <dbReference type="ARBA" id="ARBA00022527"/>
    </source>
</evidence>
<evidence type="ECO:0000313" key="4">
    <source>
        <dbReference type="EMBL" id="MBB6430707.1"/>
    </source>
</evidence>
<dbReference type="InterPro" id="IPR036890">
    <property type="entry name" value="HATPase_C_sf"/>
</dbReference>
<dbReference type="Gene3D" id="3.40.50.2300">
    <property type="match status" value="1"/>
</dbReference>
<keyword evidence="1" id="KW-0808">Transferase</keyword>
<dbReference type="SUPFAM" id="SSF52172">
    <property type="entry name" value="CheY-like"/>
    <property type="match status" value="1"/>
</dbReference>
<dbReference type="AlphaFoldDB" id="A0A7X0H7H7"/>
<dbReference type="GO" id="GO:0004674">
    <property type="term" value="F:protein serine/threonine kinase activity"/>
    <property type="evidence" value="ECO:0007669"/>
    <property type="project" value="UniProtKB-KW"/>
</dbReference>
<accession>A0A7X0H7H7</accession>
<evidence type="ECO:0000256" key="2">
    <source>
        <dbReference type="PROSITE-ProRule" id="PRU00169"/>
    </source>
</evidence>
<dbReference type="PANTHER" id="PTHR35526">
    <property type="entry name" value="ANTI-SIGMA-F FACTOR RSBW-RELATED"/>
    <property type="match status" value="1"/>
</dbReference>
<dbReference type="PROSITE" id="PS50110">
    <property type="entry name" value="RESPONSE_REGULATORY"/>
    <property type="match status" value="1"/>
</dbReference>
<dbReference type="Proteomes" id="UP000541810">
    <property type="component" value="Unassembled WGS sequence"/>
</dbReference>
<dbReference type="SUPFAM" id="SSF55874">
    <property type="entry name" value="ATPase domain of HSP90 chaperone/DNA topoisomerase II/histidine kinase"/>
    <property type="match status" value="1"/>
</dbReference>
<dbReference type="CDD" id="cd16936">
    <property type="entry name" value="HATPase_RsbW-like"/>
    <property type="match status" value="1"/>
</dbReference>
<dbReference type="Pfam" id="PF13581">
    <property type="entry name" value="HATPase_c_2"/>
    <property type="match status" value="1"/>
</dbReference>
<comment type="caution">
    <text evidence="2">Lacks conserved residue(s) required for the propagation of feature annotation.</text>
</comment>
<protein>
    <submittedName>
        <fullName evidence="4">Anti-sigma regulatory factor (Ser/Thr protein kinase)/FixJ family two-component response regulator</fullName>
    </submittedName>
</protein>
<evidence type="ECO:0000313" key="5">
    <source>
        <dbReference type="Proteomes" id="UP000541810"/>
    </source>
</evidence>
<keyword evidence="1" id="KW-0418">Kinase</keyword>
<dbReference type="InterPro" id="IPR050267">
    <property type="entry name" value="Anti-sigma-factor_SerPK"/>
</dbReference>
<organism evidence="4 5">
    <name type="scientific">Algisphaera agarilytica</name>
    <dbReference type="NCBI Taxonomy" id="1385975"/>
    <lineage>
        <taxon>Bacteria</taxon>
        <taxon>Pseudomonadati</taxon>
        <taxon>Planctomycetota</taxon>
        <taxon>Phycisphaerae</taxon>
        <taxon>Phycisphaerales</taxon>
        <taxon>Phycisphaeraceae</taxon>
        <taxon>Algisphaera</taxon>
    </lineage>
</organism>
<name>A0A7X0H7H7_9BACT</name>
<dbReference type="GO" id="GO:0000160">
    <property type="term" value="P:phosphorelay signal transduction system"/>
    <property type="evidence" value="ECO:0007669"/>
    <property type="project" value="InterPro"/>
</dbReference>
<comment type="caution">
    <text evidence="4">The sequence shown here is derived from an EMBL/GenBank/DDBJ whole genome shotgun (WGS) entry which is preliminary data.</text>
</comment>
<keyword evidence="5" id="KW-1185">Reference proteome</keyword>
<reference evidence="4 5" key="1">
    <citation type="submission" date="2020-08" db="EMBL/GenBank/DDBJ databases">
        <title>Genomic Encyclopedia of Type Strains, Phase IV (KMG-IV): sequencing the most valuable type-strain genomes for metagenomic binning, comparative biology and taxonomic classification.</title>
        <authorList>
            <person name="Goeker M."/>
        </authorList>
    </citation>
    <scope>NUCLEOTIDE SEQUENCE [LARGE SCALE GENOMIC DNA]</scope>
    <source>
        <strain evidence="4 5">DSM 103725</strain>
    </source>
</reference>
<dbReference type="InterPro" id="IPR003594">
    <property type="entry name" value="HATPase_dom"/>
</dbReference>
<dbReference type="EMBL" id="JACHGY010000001">
    <property type="protein sequence ID" value="MBB6430707.1"/>
    <property type="molecule type" value="Genomic_DNA"/>
</dbReference>
<evidence type="ECO:0000259" key="3">
    <source>
        <dbReference type="PROSITE" id="PS50110"/>
    </source>
</evidence>
<gene>
    <name evidence="4" type="ORF">HNQ40_002513</name>
</gene>
<dbReference type="RefSeq" id="WP_184678205.1">
    <property type="nucleotide sequence ID" value="NZ_JACHGY010000001.1"/>
</dbReference>
<keyword evidence="1" id="KW-0723">Serine/threonine-protein kinase</keyword>
<feature type="domain" description="Response regulatory" evidence="3">
    <location>
        <begin position="3"/>
        <end position="118"/>
    </location>
</feature>
<dbReference type="PANTHER" id="PTHR35526:SF3">
    <property type="entry name" value="ANTI-SIGMA-F FACTOR RSBW"/>
    <property type="match status" value="1"/>
</dbReference>
<proteinExistence type="predicted"/>
<dbReference type="Gene3D" id="3.30.565.10">
    <property type="entry name" value="Histidine kinase-like ATPase, C-terminal domain"/>
    <property type="match status" value="1"/>
</dbReference>
<sequence>MSSILVISPDTPKRQQLHDLLSGHDEWKTELCSSIAQGLDLLASGTFEMVIANLKLVAEDQAANLAALMSGDAYRPVLLTGDDGRVDQVVAGLQAGAAGFIHSNRLENELVDHITRVLNAASRNKTQARLLKCMTASTSTFELENDPCLLPALLVRFQASVAMFGICDEADRTRIGMALEEALSNALYHGNLEVSSELRKESLDRYYDTAADRREQSPYRERRIHVTETLTHESATFIIRDEGPGFDTSKVNAEPDPDDLEAVSGRGLMLMQAFMDEVIYNDQGNQVTLIKRKSGDDDEGLTLAA</sequence>